<feature type="region of interest" description="Disordered" evidence="1">
    <location>
        <begin position="134"/>
        <end position="193"/>
    </location>
</feature>
<keyword evidence="3" id="KW-1185">Reference proteome</keyword>
<reference evidence="2 3" key="1">
    <citation type="journal article" date="2011" name="Science">
        <title>The ecoresponsive genome of Daphnia pulex.</title>
        <authorList>
            <person name="Colbourne J.K."/>
            <person name="Pfrender M.E."/>
            <person name="Gilbert D."/>
            <person name="Thomas W.K."/>
            <person name="Tucker A."/>
            <person name="Oakley T.H."/>
            <person name="Tokishita S."/>
            <person name="Aerts A."/>
            <person name="Arnold G.J."/>
            <person name="Basu M.K."/>
            <person name="Bauer D.J."/>
            <person name="Caceres C.E."/>
            <person name="Carmel L."/>
            <person name="Casola C."/>
            <person name="Choi J.H."/>
            <person name="Detter J.C."/>
            <person name="Dong Q."/>
            <person name="Dusheyko S."/>
            <person name="Eads B.D."/>
            <person name="Frohlich T."/>
            <person name="Geiler-Samerotte K.A."/>
            <person name="Gerlach D."/>
            <person name="Hatcher P."/>
            <person name="Jogdeo S."/>
            <person name="Krijgsveld J."/>
            <person name="Kriventseva E.V."/>
            <person name="Kultz D."/>
            <person name="Laforsch C."/>
            <person name="Lindquist E."/>
            <person name="Lopez J."/>
            <person name="Manak J.R."/>
            <person name="Muller J."/>
            <person name="Pangilinan J."/>
            <person name="Patwardhan R.P."/>
            <person name="Pitluck S."/>
            <person name="Pritham E.J."/>
            <person name="Rechtsteiner A."/>
            <person name="Rho M."/>
            <person name="Rogozin I.B."/>
            <person name="Sakarya O."/>
            <person name="Salamov A."/>
            <person name="Schaack S."/>
            <person name="Shapiro H."/>
            <person name="Shiga Y."/>
            <person name="Skalitzky C."/>
            <person name="Smith Z."/>
            <person name="Souvorov A."/>
            <person name="Sung W."/>
            <person name="Tang Z."/>
            <person name="Tsuchiya D."/>
            <person name="Tu H."/>
            <person name="Vos H."/>
            <person name="Wang M."/>
            <person name="Wolf Y.I."/>
            <person name="Yamagata H."/>
            <person name="Yamada T."/>
            <person name="Ye Y."/>
            <person name="Shaw J.R."/>
            <person name="Andrews J."/>
            <person name="Crease T.J."/>
            <person name="Tang H."/>
            <person name="Lucas S.M."/>
            <person name="Robertson H.M."/>
            <person name="Bork P."/>
            <person name="Koonin E.V."/>
            <person name="Zdobnov E.M."/>
            <person name="Grigoriev I.V."/>
            <person name="Lynch M."/>
            <person name="Boore J.L."/>
        </authorList>
    </citation>
    <scope>NUCLEOTIDE SEQUENCE [LARGE SCALE GENOMIC DNA]</scope>
</reference>
<name>E9H2P3_DAPPU</name>
<accession>E9H2P3</accession>
<protein>
    <submittedName>
        <fullName evidence="2">Uncharacterized protein</fullName>
    </submittedName>
</protein>
<proteinExistence type="predicted"/>
<dbReference type="InParanoid" id="E9H2P3"/>
<evidence type="ECO:0000313" key="3">
    <source>
        <dbReference type="Proteomes" id="UP000000305"/>
    </source>
</evidence>
<dbReference type="EMBL" id="GL732586">
    <property type="protein sequence ID" value="EFX74005.1"/>
    <property type="molecule type" value="Genomic_DNA"/>
</dbReference>
<evidence type="ECO:0000256" key="1">
    <source>
        <dbReference type="SAM" id="MobiDB-lite"/>
    </source>
</evidence>
<organism evidence="2 3">
    <name type="scientific">Daphnia pulex</name>
    <name type="common">Water flea</name>
    <dbReference type="NCBI Taxonomy" id="6669"/>
    <lineage>
        <taxon>Eukaryota</taxon>
        <taxon>Metazoa</taxon>
        <taxon>Ecdysozoa</taxon>
        <taxon>Arthropoda</taxon>
        <taxon>Crustacea</taxon>
        <taxon>Branchiopoda</taxon>
        <taxon>Diplostraca</taxon>
        <taxon>Cladocera</taxon>
        <taxon>Anomopoda</taxon>
        <taxon>Daphniidae</taxon>
        <taxon>Daphnia</taxon>
    </lineage>
</organism>
<dbReference type="Proteomes" id="UP000000305">
    <property type="component" value="Unassembled WGS sequence"/>
</dbReference>
<feature type="compositionally biased region" description="Low complexity" evidence="1">
    <location>
        <begin position="157"/>
        <end position="168"/>
    </location>
</feature>
<feature type="compositionally biased region" description="Polar residues" evidence="1">
    <location>
        <begin position="176"/>
        <end position="193"/>
    </location>
</feature>
<dbReference type="HOGENOM" id="CLU_1410154_0_0_1"/>
<evidence type="ECO:0000313" key="2">
    <source>
        <dbReference type="EMBL" id="EFX74005.1"/>
    </source>
</evidence>
<dbReference type="AlphaFoldDB" id="E9H2P3"/>
<sequence length="193" mass="22312">MYEEDNKTVMVEVTFDNQRKAEYELTFKSREDICDVDILESRLKLKWKEILYFIQNDGVCDFAQESKMFKGRWSSVGENSPIKHLSFWKCQIGKRRKLDFTSTISPETEPETNDDPAIFYIIFDGATVPKEQLNQEKEQDVNDEESAEIIVPPFHDSNTTNSPTPRTSMEVDEKSNSVLSKRNNILLSPQGSN</sequence>
<dbReference type="KEGG" id="dpx:DAPPUDRAFT_324783"/>
<gene>
    <name evidence="2" type="ORF">DAPPUDRAFT_324783</name>
</gene>